<accession>A0ABV7DGL0</accession>
<dbReference type="Proteomes" id="UP001595377">
    <property type="component" value="Unassembled WGS sequence"/>
</dbReference>
<reference evidence="3" key="1">
    <citation type="journal article" date="2019" name="Int. J. Syst. Evol. Microbiol.">
        <title>The Global Catalogue of Microorganisms (GCM) 10K type strain sequencing project: providing services to taxonomists for standard genome sequencing and annotation.</title>
        <authorList>
            <consortium name="The Broad Institute Genomics Platform"/>
            <consortium name="The Broad Institute Genome Sequencing Center for Infectious Disease"/>
            <person name="Wu L."/>
            <person name="Ma J."/>
        </authorList>
    </citation>
    <scope>NUCLEOTIDE SEQUENCE [LARGE SCALE GENOMIC DNA]</scope>
    <source>
        <strain evidence="3">KCTC 52677</strain>
    </source>
</reference>
<feature type="region of interest" description="Disordered" evidence="1">
    <location>
        <begin position="1"/>
        <end position="21"/>
    </location>
</feature>
<gene>
    <name evidence="2" type="ORF">ACFOHH_13305</name>
</gene>
<protein>
    <submittedName>
        <fullName evidence="2">Uncharacterized protein</fullName>
    </submittedName>
</protein>
<sequence length="55" mass="6159">MTKPHHPAELPPDTTDEERVELERGRRLLRAMVDLVRQACADARGPSQGGDGRHE</sequence>
<dbReference type="RefSeq" id="WP_257313039.1">
    <property type="nucleotide sequence ID" value="NZ_JANFDG010000003.1"/>
</dbReference>
<evidence type="ECO:0000313" key="2">
    <source>
        <dbReference type="EMBL" id="MFC3074084.1"/>
    </source>
</evidence>
<evidence type="ECO:0000313" key="3">
    <source>
        <dbReference type="Proteomes" id="UP001595377"/>
    </source>
</evidence>
<proteinExistence type="predicted"/>
<name>A0ABV7DGL0_9HYPH</name>
<comment type="caution">
    <text evidence="2">The sequence shown here is derived from an EMBL/GenBank/DDBJ whole genome shotgun (WGS) entry which is preliminary data.</text>
</comment>
<keyword evidence="3" id="KW-1185">Reference proteome</keyword>
<evidence type="ECO:0000256" key="1">
    <source>
        <dbReference type="SAM" id="MobiDB-lite"/>
    </source>
</evidence>
<dbReference type="EMBL" id="JBHRSP010000019">
    <property type="protein sequence ID" value="MFC3074084.1"/>
    <property type="molecule type" value="Genomic_DNA"/>
</dbReference>
<organism evidence="2 3">
    <name type="scientific">Shinella pollutisoli</name>
    <dbReference type="NCBI Taxonomy" id="2250594"/>
    <lineage>
        <taxon>Bacteria</taxon>
        <taxon>Pseudomonadati</taxon>
        <taxon>Pseudomonadota</taxon>
        <taxon>Alphaproteobacteria</taxon>
        <taxon>Hyphomicrobiales</taxon>
        <taxon>Rhizobiaceae</taxon>
        <taxon>Shinella</taxon>
    </lineage>
</organism>